<dbReference type="EMBL" id="BKCJ010001689">
    <property type="protein sequence ID" value="GEU43296.1"/>
    <property type="molecule type" value="Genomic_DNA"/>
</dbReference>
<accession>A0A6L2K1U3</accession>
<feature type="region of interest" description="Disordered" evidence="1">
    <location>
        <begin position="70"/>
        <end position="109"/>
    </location>
</feature>
<name>A0A6L2K1U3_TANCI</name>
<evidence type="ECO:0000256" key="1">
    <source>
        <dbReference type="SAM" id="MobiDB-lite"/>
    </source>
</evidence>
<comment type="caution">
    <text evidence="2">The sequence shown here is derived from an EMBL/GenBank/DDBJ whole genome shotgun (WGS) entry which is preliminary data.</text>
</comment>
<evidence type="ECO:0000313" key="2">
    <source>
        <dbReference type="EMBL" id="GEU43296.1"/>
    </source>
</evidence>
<proteinExistence type="predicted"/>
<protein>
    <submittedName>
        <fullName evidence="2">Uncharacterized protein</fullName>
    </submittedName>
</protein>
<dbReference type="AlphaFoldDB" id="A0A6L2K1U3"/>
<sequence length="155" mass="17881">MHQTLEKSSLAMTRKLDDMIKLPKSQPKRTYKEDLECETVMVKMPRCMSWLGSTDAYDKPIGSLEVEETLGTPMEAETLDQTKLEDVDESLTEERVPEPPIKSHRPDSFRQKEVDSLTIHTPPSPHVASFYPNDMLYLRRRMSKVLRSSIWTILG</sequence>
<organism evidence="2">
    <name type="scientific">Tanacetum cinerariifolium</name>
    <name type="common">Dalmatian daisy</name>
    <name type="synonym">Chrysanthemum cinerariifolium</name>
    <dbReference type="NCBI Taxonomy" id="118510"/>
    <lineage>
        <taxon>Eukaryota</taxon>
        <taxon>Viridiplantae</taxon>
        <taxon>Streptophyta</taxon>
        <taxon>Embryophyta</taxon>
        <taxon>Tracheophyta</taxon>
        <taxon>Spermatophyta</taxon>
        <taxon>Magnoliopsida</taxon>
        <taxon>eudicotyledons</taxon>
        <taxon>Gunneridae</taxon>
        <taxon>Pentapetalae</taxon>
        <taxon>asterids</taxon>
        <taxon>campanulids</taxon>
        <taxon>Asterales</taxon>
        <taxon>Asteraceae</taxon>
        <taxon>Asteroideae</taxon>
        <taxon>Anthemideae</taxon>
        <taxon>Anthemidinae</taxon>
        <taxon>Tanacetum</taxon>
    </lineage>
</organism>
<gene>
    <name evidence="2" type="ORF">Tci_015274</name>
</gene>
<reference evidence="2" key="1">
    <citation type="journal article" date="2019" name="Sci. Rep.">
        <title>Draft genome of Tanacetum cinerariifolium, the natural source of mosquito coil.</title>
        <authorList>
            <person name="Yamashiro T."/>
            <person name="Shiraishi A."/>
            <person name="Satake H."/>
            <person name="Nakayama K."/>
        </authorList>
    </citation>
    <scope>NUCLEOTIDE SEQUENCE</scope>
</reference>